<dbReference type="Gene3D" id="1.10.10.2010">
    <property type="match status" value="1"/>
</dbReference>
<name>A0A1B0D955_PHLPP</name>
<evidence type="ECO:0000313" key="2">
    <source>
        <dbReference type="EnsemblMetazoa" id="PPAI004167-PA"/>
    </source>
</evidence>
<dbReference type="Proteomes" id="UP000092462">
    <property type="component" value="Unassembled WGS sequence"/>
</dbReference>
<organism evidence="2 3">
    <name type="scientific">Phlebotomus papatasi</name>
    <name type="common">Sandfly</name>
    <dbReference type="NCBI Taxonomy" id="29031"/>
    <lineage>
        <taxon>Eukaryota</taxon>
        <taxon>Metazoa</taxon>
        <taxon>Ecdysozoa</taxon>
        <taxon>Arthropoda</taxon>
        <taxon>Hexapoda</taxon>
        <taxon>Insecta</taxon>
        <taxon>Pterygota</taxon>
        <taxon>Neoptera</taxon>
        <taxon>Endopterygota</taxon>
        <taxon>Diptera</taxon>
        <taxon>Nematocera</taxon>
        <taxon>Psychodoidea</taxon>
        <taxon>Psychodidae</taxon>
        <taxon>Phlebotomus</taxon>
        <taxon>Phlebotomus</taxon>
    </lineage>
</organism>
<dbReference type="VEuPathDB" id="VectorBase:PPAI004167"/>
<sequence>MIKKDKPLLYDAQIISRVKQYLEDNVHQTYVDVAVMAQDLQDKYKEYNKRKAGPSGFSLNRLIRQSCTAMAWTAIPAVTRMET</sequence>
<dbReference type="AlphaFoldDB" id="A0A1B0D955"/>
<protein>
    <recommendedName>
        <fullName evidence="1">NVL2 nucleolin binding domain-containing protein</fullName>
    </recommendedName>
</protein>
<feature type="domain" description="NVL2 nucleolin binding" evidence="1">
    <location>
        <begin position="3"/>
        <end position="53"/>
    </location>
</feature>
<dbReference type="InterPro" id="IPR031996">
    <property type="entry name" value="NVL2_nucleolin-bd"/>
</dbReference>
<evidence type="ECO:0000259" key="1">
    <source>
        <dbReference type="Pfam" id="PF16725"/>
    </source>
</evidence>
<dbReference type="Pfam" id="PF16725">
    <property type="entry name" value="Nucleolin_bd"/>
    <property type="match status" value="1"/>
</dbReference>
<dbReference type="EMBL" id="AJVK01028115">
    <property type="status" value="NOT_ANNOTATED_CDS"/>
    <property type="molecule type" value="Genomic_DNA"/>
</dbReference>
<dbReference type="InterPro" id="IPR038100">
    <property type="entry name" value="NLV2_N_sf"/>
</dbReference>
<keyword evidence="3" id="KW-1185">Reference proteome</keyword>
<evidence type="ECO:0000313" key="3">
    <source>
        <dbReference type="Proteomes" id="UP000092462"/>
    </source>
</evidence>
<accession>A0A1B0D955</accession>
<reference evidence="2" key="1">
    <citation type="submission" date="2022-08" db="UniProtKB">
        <authorList>
            <consortium name="EnsemblMetazoa"/>
        </authorList>
    </citation>
    <scope>IDENTIFICATION</scope>
    <source>
        <strain evidence="2">Israel</strain>
    </source>
</reference>
<dbReference type="VEuPathDB" id="VectorBase:PPAPM1_011559"/>
<dbReference type="EnsemblMetazoa" id="PPAI004167-RA">
    <property type="protein sequence ID" value="PPAI004167-PA"/>
    <property type="gene ID" value="PPAI004167"/>
</dbReference>
<proteinExistence type="predicted"/>